<dbReference type="EMBL" id="OU900099">
    <property type="protein sequence ID" value="CAG9863503.1"/>
    <property type="molecule type" value="Genomic_DNA"/>
</dbReference>
<dbReference type="AlphaFoldDB" id="A0A9N9XQI4"/>
<dbReference type="Gene3D" id="2.60.40.10">
    <property type="entry name" value="Immunoglobulins"/>
    <property type="match status" value="2"/>
</dbReference>
<sequence length="325" mass="36762">MLTNVKTHNFGSKYHGRMYKFTEILIYFYIVCTVEGETLREISVNIGKNLSIPCPLHQASDVMWVREGREDQQHNRMSVLDDGSLFISNASRNDTGIYACSRENVVNSDVKGKIKVFVRSPPPALSNVVVRPSTILALLLWEVDKTGGYPIINFTAQYRLAYTNSTWIPISPNHIPQNSRQIEVYKLDPNTTYQFRIWATNQLGRGEITEVFGTTLNVYTEQELARHFLDSADKFDTTVWAIAVGVVMGTLVLLGLGTCFLLYQECKVPGVVEEQEIIELVPNIILNPGFDQNNQEQPLLPPDENSNNETPLRLNNNTVVQPNRL</sequence>
<dbReference type="SMART" id="SM00408">
    <property type="entry name" value="IGc2"/>
    <property type="match status" value="1"/>
</dbReference>
<dbReference type="InterPro" id="IPR036116">
    <property type="entry name" value="FN3_sf"/>
</dbReference>
<dbReference type="Pfam" id="PF07679">
    <property type="entry name" value="I-set"/>
    <property type="match status" value="1"/>
</dbReference>
<dbReference type="SMART" id="SM00060">
    <property type="entry name" value="FN3"/>
    <property type="match status" value="1"/>
</dbReference>
<dbReference type="Proteomes" id="UP001153712">
    <property type="component" value="Chromosome 6"/>
</dbReference>
<reference evidence="7" key="1">
    <citation type="submission" date="2022-01" db="EMBL/GenBank/DDBJ databases">
        <authorList>
            <person name="King R."/>
        </authorList>
    </citation>
    <scope>NUCLEOTIDE SEQUENCE</scope>
</reference>
<evidence type="ECO:0000259" key="6">
    <source>
        <dbReference type="PROSITE" id="PS50853"/>
    </source>
</evidence>
<feature type="transmembrane region" description="Helical" evidence="4">
    <location>
        <begin position="239"/>
        <end position="263"/>
    </location>
</feature>
<keyword evidence="4" id="KW-1133">Transmembrane helix</keyword>
<protein>
    <submittedName>
        <fullName evidence="7">Uncharacterized protein</fullName>
    </submittedName>
</protein>
<evidence type="ECO:0000256" key="2">
    <source>
        <dbReference type="ARBA" id="ARBA00023319"/>
    </source>
</evidence>
<dbReference type="InterPro" id="IPR003961">
    <property type="entry name" value="FN3_dom"/>
</dbReference>
<feature type="region of interest" description="Disordered" evidence="3">
    <location>
        <begin position="292"/>
        <end position="325"/>
    </location>
</feature>
<dbReference type="PROSITE" id="PS50853">
    <property type="entry name" value="FN3"/>
    <property type="match status" value="1"/>
</dbReference>
<dbReference type="GO" id="GO:0030154">
    <property type="term" value="P:cell differentiation"/>
    <property type="evidence" value="ECO:0007669"/>
    <property type="project" value="UniProtKB-ARBA"/>
</dbReference>
<gene>
    <name evidence="7" type="ORF">PHYEVI_LOCUS9789</name>
</gene>
<keyword evidence="4" id="KW-0812">Transmembrane</keyword>
<feature type="compositionally biased region" description="Polar residues" evidence="3">
    <location>
        <begin position="304"/>
        <end position="325"/>
    </location>
</feature>
<dbReference type="InterPro" id="IPR007110">
    <property type="entry name" value="Ig-like_dom"/>
</dbReference>
<name>A0A9N9XQI4_PHYSR</name>
<evidence type="ECO:0000256" key="1">
    <source>
        <dbReference type="ARBA" id="ARBA00022737"/>
    </source>
</evidence>
<dbReference type="SMART" id="SM00409">
    <property type="entry name" value="IG"/>
    <property type="match status" value="1"/>
</dbReference>
<dbReference type="SUPFAM" id="SSF49265">
    <property type="entry name" value="Fibronectin type III"/>
    <property type="match status" value="1"/>
</dbReference>
<dbReference type="PANTHER" id="PTHR14340">
    <property type="entry name" value="MICROFIBRIL-ASSOCIATED GLYCOPROTEIN 3"/>
    <property type="match status" value="1"/>
</dbReference>
<organism evidence="7 8">
    <name type="scientific">Phyllotreta striolata</name>
    <name type="common">Striped flea beetle</name>
    <name type="synonym">Crioceris striolata</name>
    <dbReference type="NCBI Taxonomy" id="444603"/>
    <lineage>
        <taxon>Eukaryota</taxon>
        <taxon>Metazoa</taxon>
        <taxon>Ecdysozoa</taxon>
        <taxon>Arthropoda</taxon>
        <taxon>Hexapoda</taxon>
        <taxon>Insecta</taxon>
        <taxon>Pterygota</taxon>
        <taxon>Neoptera</taxon>
        <taxon>Endopterygota</taxon>
        <taxon>Coleoptera</taxon>
        <taxon>Polyphaga</taxon>
        <taxon>Cucujiformia</taxon>
        <taxon>Chrysomeloidea</taxon>
        <taxon>Chrysomelidae</taxon>
        <taxon>Galerucinae</taxon>
        <taxon>Alticini</taxon>
        <taxon>Phyllotreta</taxon>
    </lineage>
</organism>
<accession>A0A9N9XQI4</accession>
<dbReference type="SUPFAM" id="SSF48726">
    <property type="entry name" value="Immunoglobulin"/>
    <property type="match status" value="1"/>
</dbReference>
<dbReference type="InterPro" id="IPR036179">
    <property type="entry name" value="Ig-like_dom_sf"/>
</dbReference>
<keyword evidence="1" id="KW-0677">Repeat</keyword>
<dbReference type="InterPro" id="IPR013098">
    <property type="entry name" value="Ig_I-set"/>
</dbReference>
<dbReference type="InterPro" id="IPR003599">
    <property type="entry name" value="Ig_sub"/>
</dbReference>
<keyword evidence="2" id="KW-0393">Immunoglobulin domain</keyword>
<dbReference type="OrthoDB" id="6266590at2759"/>
<dbReference type="GO" id="GO:0009653">
    <property type="term" value="P:anatomical structure morphogenesis"/>
    <property type="evidence" value="ECO:0007669"/>
    <property type="project" value="UniProtKB-ARBA"/>
</dbReference>
<dbReference type="PROSITE" id="PS50835">
    <property type="entry name" value="IG_LIKE"/>
    <property type="match status" value="1"/>
</dbReference>
<evidence type="ECO:0000256" key="4">
    <source>
        <dbReference type="SAM" id="Phobius"/>
    </source>
</evidence>
<proteinExistence type="predicted"/>
<dbReference type="Pfam" id="PF00041">
    <property type="entry name" value="fn3"/>
    <property type="match status" value="1"/>
</dbReference>
<dbReference type="CDD" id="cd00063">
    <property type="entry name" value="FN3"/>
    <property type="match status" value="1"/>
</dbReference>
<evidence type="ECO:0000313" key="7">
    <source>
        <dbReference type="EMBL" id="CAG9863503.1"/>
    </source>
</evidence>
<evidence type="ECO:0000313" key="8">
    <source>
        <dbReference type="Proteomes" id="UP001153712"/>
    </source>
</evidence>
<feature type="domain" description="Fibronectin type-III" evidence="6">
    <location>
        <begin position="121"/>
        <end position="223"/>
    </location>
</feature>
<evidence type="ECO:0000259" key="5">
    <source>
        <dbReference type="PROSITE" id="PS50835"/>
    </source>
</evidence>
<feature type="domain" description="Ig-like" evidence="5">
    <location>
        <begin position="30"/>
        <end position="111"/>
    </location>
</feature>
<keyword evidence="8" id="KW-1185">Reference proteome</keyword>
<dbReference type="InterPro" id="IPR013783">
    <property type="entry name" value="Ig-like_fold"/>
</dbReference>
<evidence type="ECO:0000256" key="3">
    <source>
        <dbReference type="SAM" id="MobiDB-lite"/>
    </source>
</evidence>
<keyword evidence="4" id="KW-0472">Membrane</keyword>
<dbReference type="InterPro" id="IPR003598">
    <property type="entry name" value="Ig_sub2"/>
</dbReference>
<dbReference type="PANTHER" id="PTHR14340:SF9">
    <property type="entry name" value="FIBRONECTIN TYPE-III DOMAIN-CONTAINING PROTEIN"/>
    <property type="match status" value="1"/>
</dbReference>